<dbReference type="Proteomes" id="UP000887577">
    <property type="component" value="Unplaced"/>
</dbReference>
<proteinExistence type="predicted"/>
<dbReference type="AlphaFoldDB" id="A0A914Y9G2"/>
<name>A0A914Y9G2_9BILA</name>
<keyword evidence="1" id="KW-1185">Reference proteome</keyword>
<organism evidence="1 2">
    <name type="scientific">Panagrolaimus superbus</name>
    <dbReference type="NCBI Taxonomy" id="310955"/>
    <lineage>
        <taxon>Eukaryota</taxon>
        <taxon>Metazoa</taxon>
        <taxon>Ecdysozoa</taxon>
        <taxon>Nematoda</taxon>
        <taxon>Chromadorea</taxon>
        <taxon>Rhabditida</taxon>
        <taxon>Tylenchina</taxon>
        <taxon>Panagrolaimomorpha</taxon>
        <taxon>Panagrolaimoidea</taxon>
        <taxon>Panagrolaimidae</taxon>
        <taxon>Panagrolaimus</taxon>
    </lineage>
</organism>
<protein>
    <submittedName>
        <fullName evidence="2">Uncharacterized protein</fullName>
    </submittedName>
</protein>
<reference evidence="2" key="1">
    <citation type="submission" date="2022-11" db="UniProtKB">
        <authorList>
            <consortium name="WormBaseParasite"/>
        </authorList>
    </citation>
    <scope>IDENTIFICATION</scope>
</reference>
<evidence type="ECO:0000313" key="1">
    <source>
        <dbReference type="Proteomes" id="UP000887577"/>
    </source>
</evidence>
<sequence>MIWEYILNVKESDAFSLSQHLKARGEANSKVLPGVEAVTQNIKALHDCVLELTFLQVQNIDNNEFKIILVGPVYRV</sequence>
<accession>A0A914Y9G2</accession>
<evidence type="ECO:0000313" key="2">
    <source>
        <dbReference type="WBParaSite" id="PSU_v2.g15404.t1"/>
    </source>
</evidence>
<dbReference type="WBParaSite" id="PSU_v2.g15404.t1">
    <property type="protein sequence ID" value="PSU_v2.g15404.t1"/>
    <property type="gene ID" value="PSU_v2.g15404"/>
</dbReference>